<dbReference type="CDD" id="cd09274">
    <property type="entry name" value="RNase_HI_RT_Ty3"/>
    <property type="match status" value="1"/>
</dbReference>
<comment type="caution">
    <text evidence="4">The sequence shown here is derived from an EMBL/GenBank/DDBJ whole genome shotgun (WGS) entry which is preliminary data.</text>
</comment>
<dbReference type="GO" id="GO:0004519">
    <property type="term" value="F:endonuclease activity"/>
    <property type="evidence" value="ECO:0007669"/>
    <property type="project" value="UniProtKB-KW"/>
</dbReference>
<reference evidence="4 5" key="1">
    <citation type="journal article" date="2018" name="Cell">
        <title>The Chara Genome: Secondary Complexity and Implications for Plant Terrestrialization.</title>
        <authorList>
            <person name="Nishiyama T."/>
            <person name="Sakayama H."/>
            <person name="Vries J.D."/>
            <person name="Buschmann H."/>
            <person name="Saint-Marcoux D."/>
            <person name="Ullrich K.K."/>
            <person name="Haas F.B."/>
            <person name="Vanderstraeten L."/>
            <person name="Becker D."/>
            <person name="Lang D."/>
            <person name="Vosolsobe S."/>
            <person name="Rombauts S."/>
            <person name="Wilhelmsson P.K.I."/>
            <person name="Janitza P."/>
            <person name="Kern R."/>
            <person name="Heyl A."/>
            <person name="Rumpler F."/>
            <person name="Villalobos L.I.A.C."/>
            <person name="Clay J.M."/>
            <person name="Skokan R."/>
            <person name="Toyoda A."/>
            <person name="Suzuki Y."/>
            <person name="Kagoshima H."/>
            <person name="Schijlen E."/>
            <person name="Tajeshwar N."/>
            <person name="Catarino B."/>
            <person name="Hetherington A.J."/>
            <person name="Saltykova A."/>
            <person name="Bonnot C."/>
            <person name="Breuninger H."/>
            <person name="Symeonidi A."/>
            <person name="Radhakrishnan G.V."/>
            <person name="Van Nieuwerburgh F."/>
            <person name="Deforce D."/>
            <person name="Chang C."/>
            <person name="Karol K.G."/>
            <person name="Hedrich R."/>
            <person name="Ulvskov P."/>
            <person name="Glockner G."/>
            <person name="Delwiche C.F."/>
            <person name="Petrasek J."/>
            <person name="Van de Peer Y."/>
            <person name="Friml J."/>
            <person name="Beilby M."/>
            <person name="Dolan L."/>
            <person name="Kohara Y."/>
            <person name="Sugano S."/>
            <person name="Fujiyama A."/>
            <person name="Delaux P.-M."/>
            <person name="Quint M."/>
            <person name="TheiBen G."/>
            <person name="Hagemann M."/>
            <person name="Harholt J."/>
            <person name="Dunand C."/>
            <person name="Zachgo S."/>
            <person name="Langdale J."/>
            <person name="Maumus F."/>
            <person name="Straeten D.V.D."/>
            <person name="Gould S.B."/>
            <person name="Rensing S.A."/>
        </authorList>
    </citation>
    <scope>NUCLEOTIDE SEQUENCE [LARGE SCALE GENOMIC DNA]</scope>
    <source>
        <strain evidence="4 5">S276</strain>
    </source>
</reference>
<dbReference type="PANTHER" id="PTHR37984:SF5">
    <property type="entry name" value="PROTEIN NYNRIN-LIKE"/>
    <property type="match status" value="1"/>
</dbReference>
<accession>A0A388K973</accession>
<dbReference type="FunFam" id="3.30.70.270:FF:000020">
    <property type="entry name" value="Transposon Tf2-6 polyprotein-like Protein"/>
    <property type="match status" value="1"/>
</dbReference>
<feature type="compositionally biased region" description="Basic and acidic residues" evidence="2">
    <location>
        <begin position="862"/>
        <end position="898"/>
    </location>
</feature>
<dbReference type="Gene3D" id="3.10.10.10">
    <property type="entry name" value="HIV Type 1 Reverse Transcriptase, subunit A, domain 1"/>
    <property type="match status" value="1"/>
</dbReference>
<proteinExistence type="predicted"/>
<feature type="compositionally biased region" description="Polar residues" evidence="2">
    <location>
        <begin position="1408"/>
        <end position="1429"/>
    </location>
</feature>
<name>A0A388K973_CHABU</name>
<feature type="region of interest" description="Disordered" evidence="2">
    <location>
        <begin position="1305"/>
        <end position="1364"/>
    </location>
</feature>
<keyword evidence="1" id="KW-0511">Multifunctional enzyme</keyword>
<dbReference type="InterPro" id="IPR050951">
    <property type="entry name" value="Retrovirus_Pol_polyprotein"/>
</dbReference>
<dbReference type="InterPro" id="IPR043502">
    <property type="entry name" value="DNA/RNA_pol_sf"/>
</dbReference>
<dbReference type="Gene3D" id="3.30.70.270">
    <property type="match status" value="2"/>
</dbReference>
<dbReference type="EMBL" id="BFEA01000076">
    <property type="protein sequence ID" value="GBG66576.1"/>
    <property type="molecule type" value="Genomic_DNA"/>
</dbReference>
<dbReference type="InterPro" id="IPR043128">
    <property type="entry name" value="Rev_trsase/Diguanyl_cyclase"/>
</dbReference>
<feature type="region of interest" description="Disordered" evidence="2">
    <location>
        <begin position="1408"/>
        <end position="1458"/>
    </location>
</feature>
<keyword evidence="5" id="KW-1185">Reference proteome</keyword>
<dbReference type="Pfam" id="PF17919">
    <property type="entry name" value="RT_RNaseH_2"/>
    <property type="match status" value="1"/>
</dbReference>
<protein>
    <recommendedName>
        <fullName evidence="3">Reverse transcriptase domain-containing protein</fullName>
    </recommendedName>
</protein>
<sequence>MDQMSGETDEAYQARMLLLITEAKQWSDAVAAAAKKKAEDAKNARLLAIEQQRQQDEAAAKAADEERIQRREKIFSGERALLTMAADWRAETENGKMEVTENKIALLLSHLTDLLATCITQQEDIHSLDDALAQVSSRLQQLDQRPVAAPDASSSNTSDCLEALEVDVGSLKNGVQLQQTATQQLEQRITKIKWDDLKAAWHKRFQVEVSEIKAMDKLMTLEQGTLSSVDWLAEYQRLTSVPYIQMGFKAVKHYFISRSWNALACKCGSHGQLPPADSYRPGRLRRRSAVYYSSSAPFDPVPSGDGQVVPGYLRLRAARRNRPIFLRTVAVTDSSPTNLSSDPRVVWLLDEFTDIFESSTGVVPDRPISHEIIPRAGAVTPKGCICRMSEEELTVLRAQLDDLLDKGWIRPCSSSYGAPLLFVRKKNKDLHLCINYRKLNVQTVKNAGPLPRIDDLLERLGDTKYFCKLDLKSGYHQISIRPNDRYKSAFRTWYGHFEWVVMPFGLTNAPATFQAAMTNEFRAMLDRFVLVYLDDILVYSRTLDDHLEHLRRVLETLCGVQYKANHDKCESVRQELEYWGHYFTPAGINPLSDKIQAIQEWPEPWNVKDVHSFLGLASYYQHFIKGYSKIAAHLTKLQCENRSFDFGEDARESFLTLKAALLSAEVLRIYDPLLPTRVNTDASGYGIGAVLEQHDGVDWHPVEYFSKKVPVVHSIDDAHKKELLAFVHALKQWRHFLLGRSQFRCVTDNNPLVFYKTQDTVNSTIARWMAFIDQFDFFPDHIPGKSDRFADALSRRPNHCTAVYSTFEIGDELWNNFIRGYQADPSFATRKDKVVYEEEPEGKQEKKSQEKLMQDAMKSAKKTPEKLETSKKEPEETANREEPAKKEVAKKEEGERPKRKEKVKMKLPITYNGKRGEHLLLWIVEIQTYGGTAPMEPKSQVAFTTSCLGEVAKECVLSEAKAAGFEDIGEWAKTMSLREFLQKIKERFLDKTTTDKAFDELTTIGQKRWSTVDALSCEVDWLLQVPGLNLQDNQVLYIFSRTLLEPIHGHLVSEAKSDKYNYRQFRDLALQREQTTVQVKGTYASVVRSGPSGGYGNGRRVMWRQKRQGHTLVVFNDEIVEKIPLDEAEGGVSGDKYELLDEEAALAANEVSAAVAANKTRAARAWEPDRSQLETRLKNALVVQQGAEQRVESLSQKLRILCQEGMDNVRTRVSELDIAELRGDDVIDKARTQQPVQPGHSIHSSIANLYIRRTGQKIERLGSVAEQQEGDCSTSRASDLVSAVHRAQQYSRVSSATAAAGASVTAVDTESPGSCPALPDTRDGNARDVCNGDGPSTNSSVNAGKKRDDSNGSSSSYQPIQRERGRMGFVNSLLTARGLHGTVTITDPVAAGDSRPYRPIPAGAAAVASTNVEGGHSTPSQNRSENGCPTSEKDDELSATKSSAQEGMGDGQAGMSRQQQGLKLGMKLNWMEAPTLFTRSVQWLRSERSIVQQVPRASDQMRMKPIQPDLVEGIFVHD</sequence>
<evidence type="ECO:0000256" key="2">
    <source>
        <dbReference type="SAM" id="MobiDB-lite"/>
    </source>
</evidence>
<gene>
    <name evidence="4" type="ORF">CBR_g64848</name>
</gene>
<evidence type="ECO:0000313" key="4">
    <source>
        <dbReference type="EMBL" id="GBG66576.1"/>
    </source>
</evidence>
<dbReference type="Gramene" id="GBG66576">
    <property type="protein sequence ID" value="GBG66576"/>
    <property type="gene ID" value="CBR_g64848"/>
</dbReference>
<dbReference type="GO" id="GO:0003964">
    <property type="term" value="F:RNA-directed DNA polymerase activity"/>
    <property type="evidence" value="ECO:0007669"/>
    <property type="project" value="UniProtKB-KW"/>
</dbReference>
<feature type="region of interest" description="Disordered" evidence="2">
    <location>
        <begin position="834"/>
        <end position="900"/>
    </location>
</feature>
<dbReference type="PANTHER" id="PTHR37984">
    <property type="entry name" value="PROTEIN CBG26694"/>
    <property type="match status" value="1"/>
</dbReference>
<dbReference type="Proteomes" id="UP000265515">
    <property type="component" value="Unassembled WGS sequence"/>
</dbReference>
<feature type="domain" description="Reverse transcriptase" evidence="3">
    <location>
        <begin position="404"/>
        <end position="583"/>
    </location>
</feature>
<feature type="compositionally biased region" description="Basic and acidic residues" evidence="2">
    <location>
        <begin position="834"/>
        <end position="853"/>
    </location>
</feature>
<evidence type="ECO:0000256" key="1">
    <source>
        <dbReference type="ARBA" id="ARBA00023268"/>
    </source>
</evidence>
<dbReference type="GO" id="GO:0016787">
    <property type="term" value="F:hydrolase activity"/>
    <property type="evidence" value="ECO:0007669"/>
    <property type="project" value="UniProtKB-KW"/>
</dbReference>
<dbReference type="InterPro" id="IPR041577">
    <property type="entry name" value="RT_RNaseH_2"/>
</dbReference>
<evidence type="ECO:0000313" key="5">
    <source>
        <dbReference type="Proteomes" id="UP000265515"/>
    </source>
</evidence>
<evidence type="ECO:0000259" key="3">
    <source>
        <dbReference type="PROSITE" id="PS50878"/>
    </source>
</evidence>
<dbReference type="PROSITE" id="PS50878">
    <property type="entry name" value="RT_POL"/>
    <property type="match status" value="1"/>
</dbReference>
<organism evidence="4 5">
    <name type="scientific">Chara braunii</name>
    <name type="common">Braun's stonewort</name>
    <dbReference type="NCBI Taxonomy" id="69332"/>
    <lineage>
        <taxon>Eukaryota</taxon>
        <taxon>Viridiplantae</taxon>
        <taxon>Streptophyta</taxon>
        <taxon>Charophyceae</taxon>
        <taxon>Charales</taxon>
        <taxon>Characeae</taxon>
        <taxon>Chara</taxon>
    </lineage>
</organism>
<dbReference type="CDD" id="cd01647">
    <property type="entry name" value="RT_LTR"/>
    <property type="match status" value="1"/>
</dbReference>
<dbReference type="InterPro" id="IPR000477">
    <property type="entry name" value="RT_dom"/>
</dbReference>
<dbReference type="Pfam" id="PF00078">
    <property type="entry name" value="RVT_1"/>
    <property type="match status" value="1"/>
</dbReference>
<dbReference type="SUPFAM" id="SSF56672">
    <property type="entry name" value="DNA/RNA polymerases"/>
    <property type="match status" value="1"/>
</dbReference>